<dbReference type="PANTHER" id="PTHR33408">
    <property type="entry name" value="TRANSPOSASE"/>
    <property type="match status" value="1"/>
</dbReference>
<dbReference type="EMBL" id="JBBYHS010000004">
    <property type="protein sequence ID" value="MEL1253187.1"/>
    <property type="molecule type" value="Genomic_DNA"/>
</dbReference>
<dbReference type="Pfam" id="PF05598">
    <property type="entry name" value="DUF772"/>
    <property type="match status" value="1"/>
</dbReference>
<evidence type="ECO:0000259" key="1">
    <source>
        <dbReference type="Pfam" id="PF05598"/>
    </source>
</evidence>
<protein>
    <submittedName>
        <fullName evidence="2">Transposase</fullName>
    </submittedName>
</protein>
<feature type="domain" description="Transposase InsH N-terminal" evidence="1">
    <location>
        <begin position="20"/>
        <end position="110"/>
    </location>
</feature>
<gene>
    <name evidence="2" type="ORF">AAEO57_05340</name>
</gene>
<sequence>MAKVIFKSQSINTPELFPVNIFDKIPENHPVRLVDQVVNSLDISTLFKKYKGGGTSAYHPRMMLKILFYSYLSNTYSCRKIAKALTENIHFMFISGNSTPDFRTINDFRGKILKENIKDLFAEVVKMLVEMKYISLDIQYIDGTKIEAKSNKYTFVWRGSIEKYKEKLEVRINSILSD</sequence>
<dbReference type="InterPro" id="IPR008490">
    <property type="entry name" value="Transposase_InsH_N"/>
</dbReference>
<dbReference type="PANTHER" id="PTHR33408:SF2">
    <property type="entry name" value="TRANSPOSASE DDE DOMAIN-CONTAINING PROTEIN"/>
    <property type="match status" value="1"/>
</dbReference>
<organism evidence="2 3">
    <name type="scientific">Flavobacterium calami</name>
    <dbReference type="NCBI Taxonomy" id="3139144"/>
    <lineage>
        <taxon>Bacteria</taxon>
        <taxon>Pseudomonadati</taxon>
        <taxon>Bacteroidota</taxon>
        <taxon>Flavobacteriia</taxon>
        <taxon>Flavobacteriales</taxon>
        <taxon>Flavobacteriaceae</taxon>
        <taxon>Flavobacterium</taxon>
    </lineage>
</organism>
<dbReference type="Proteomes" id="UP001485226">
    <property type="component" value="Unassembled WGS sequence"/>
</dbReference>
<proteinExistence type="predicted"/>
<feature type="non-terminal residue" evidence="2">
    <location>
        <position position="178"/>
    </location>
</feature>
<evidence type="ECO:0000313" key="3">
    <source>
        <dbReference type="Proteomes" id="UP001485226"/>
    </source>
</evidence>
<name>A0ABU9IL97_9FLAO</name>
<dbReference type="RefSeq" id="WP_341690274.1">
    <property type="nucleotide sequence ID" value="NZ_JBBYHS010000004.1"/>
</dbReference>
<reference evidence="2 3" key="1">
    <citation type="submission" date="2024-04" db="EMBL/GenBank/DDBJ databases">
        <title>Flavobacterium sp. DGU38 16S ribosomal RNA gene Genome sequencing and assembly.</title>
        <authorList>
            <person name="Park S."/>
        </authorList>
    </citation>
    <scope>NUCLEOTIDE SEQUENCE [LARGE SCALE GENOMIC DNA]</scope>
    <source>
        <strain evidence="2 3">DGU38</strain>
    </source>
</reference>
<keyword evidence="3" id="KW-1185">Reference proteome</keyword>
<accession>A0ABU9IL97</accession>
<comment type="caution">
    <text evidence="2">The sequence shown here is derived from an EMBL/GenBank/DDBJ whole genome shotgun (WGS) entry which is preliminary data.</text>
</comment>
<evidence type="ECO:0000313" key="2">
    <source>
        <dbReference type="EMBL" id="MEL1253187.1"/>
    </source>
</evidence>